<dbReference type="OrthoDB" id="7849608at2"/>
<dbReference type="InterPro" id="IPR036188">
    <property type="entry name" value="FAD/NAD-bd_sf"/>
</dbReference>
<protein>
    <submittedName>
        <fullName evidence="2">Squalene-associated FAD-dependent desaturase</fullName>
    </submittedName>
</protein>
<name>A0A286GG48_9PROT</name>
<gene>
    <name evidence="2" type="ORF">SAMN05421508_103301</name>
</gene>
<organism evidence="2 3">
    <name type="scientific">Caenispirillum bisanense</name>
    <dbReference type="NCBI Taxonomy" id="414052"/>
    <lineage>
        <taxon>Bacteria</taxon>
        <taxon>Pseudomonadati</taxon>
        <taxon>Pseudomonadota</taxon>
        <taxon>Alphaproteobacteria</taxon>
        <taxon>Rhodospirillales</taxon>
        <taxon>Novispirillaceae</taxon>
        <taxon>Caenispirillum</taxon>
    </lineage>
</organism>
<sequence length="426" mass="45451">MTARLHVIGGGMAGLACAVEAVRRGWRVTVHEGAPQAGGRCRSYRDARLDRVIDNGSHLMLSANRETRRLLETTGGWARVTEVAPAAFAFHDLRDDAAWSVRLTPGRLPLWLFRADHRTPGTTAMQHLRALARLFTAGRNATVAEALAGPLYDRLWHPIAEAVMNTAPAEASAAGFRAVVGDSLARGEAACRPWLFPAGLGAALVEPTLAWLTAQGAEVRLSAPVKGIGFAADRAERLETRDGLIALAPQDRVVVALPAFAVGRLLPDLPPPALATRAIVNAHFLLPEPVRLPPPGFVGLVGGQAHWVFLRDDVLSVTVSDADALAEADDAAIAARLWADASRLPALAALRNRLPPCRVVRERRATIAHTPAAERLRPGTTTPWSNLFLAGDWTATGYPCTVEGAVRSGVEAARRAGPAPHGVRER</sequence>
<dbReference type="InterPro" id="IPR002937">
    <property type="entry name" value="Amino_oxidase"/>
</dbReference>
<dbReference type="Pfam" id="PF01593">
    <property type="entry name" value="Amino_oxidase"/>
    <property type="match status" value="1"/>
</dbReference>
<dbReference type="EMBL" id="OCNJ01000003">
    <property type="protein sequence ID" value="SOD93994.1"/>
    <property type="molecule type" value="Genomic_DNA"/>
</dbReference>
<dbReference type="Gene3D" id="3.90.660.10">
    <property type="match status" value="1"/>
</dbReference>
<dbReference type="RefSeq" id="WP_097278690.1">
    <property type="nucleotide sequence ID" value="NZ_OCNJ01000003.1"/>
</dbReference>
<dbReference type="PANTHER" id="PTHR42923:SF47">
    <property type="entry name" value="BLR3003 PROTEIN"/>
    <property type="match status" value="1"/>
</dbReference>
<evidence type="ECO:0000259" key="1">
    <source>
        <dbReference type="Pfam" id="PF01593"/>
    </source>
</evidence>
<dbReference type="Proteomes" id="UP000219621">
    <property type="component" value="Unassembled WGS sequence"/>
</dbReference>
<reference evidence="2 3" key="1">
    <citation type="submission" date="2017-09" db="EMBL/GenBank/DDBJ databases">
        <authorList>
            <person name="Ehlers B."/>
            <person name="Leendertz F.H."/>
        </authorList>
    </citation>
    <scope>NUCLEOTIDE SEQUENCE [LARGE SCALE GENOMIC DNA]</scope>
    <source>
        <strain evidence="2 3">USBA 140</strain>
    </source>
</reference>
<dbReference type="SUPFAM" id="SSF51905">
    <property type="entry name" value="FAD/NAD(P)-binding domain"/>
    <property type="match status" value="1"/>
</dbReference>
<accession>A0A286GG48</accession>
<dbReference type="AlphaFoldDB" id="A0A286GG48"/>
<feature type="domain" description="Amine oxidase" evidence="1">
    <location>
        <begin position="12"/>
        <end position="415"/>
    </location>
</feature>
<dbReference type="PROSITE" id="PS51257">
    <property type="entry name" value="PROKAR_LIPOPROTEIN"/>
    <property type="match status" value="1"/>
</dbReference>
<keyword evidence="3" id="KW-1185">Reference proteome</keyword>
<dbReference type="InterPro" id="IPR050464">
    <property type="entry name" value="Zeta_carotene_desat/Oxidored"/>
</dbReference>
<dbReference type="InterPro" id="IPR017830">
    <property type="entry name" value="SQase_HpnE"/>
</dbReference>
<evidence type="ECO:0000313" key="3">
    <source>
        <dbReference type="Proteomes" id="UP000219621"/>
    </source>
</evidence>
<dbReference type="Gene3D" id="3.50.50.60">
    <property type="entry name" value="FAD/NAD(P)-binding domain"/>
    <property type="match status" value="2"/>
</dbReference>
<proteinExistence type="predicted"/>
<evidence type="ECO:0000313" key="2">
    <source>
        <dbReference type="EMBL" id="SOD93994.1"/>
    </source>
</evidence>
<dbReference type="GO" id="GO:0016491">
    <property type="term" value="F:oxidoreductase activity"/>
    <property type="evidence" value="ECO:0007669"/>
    <property type="project" value="InterPro"/>
</dbReference>
<dbReference type="NCBIfam" id="TIGR03467">
    <property type="entry name" value="HpnE"/>
    <property type="match status" value="1"/>
</dbReference>
<dbReference type="PANTHER" id="PTHR42923">
    <property type="entry name" value="PROTOPORPHYRINOGEN OXIDASE"/>
    <property type="match status" value="1"/>
</dbReference>